<dbReference type="SUPFAM" id="SSF57625">
    <property type="entry name" value="Invertebrate chitin-binding proteins"/>
    <property type="match status" value="1"/>
</dbReference>
<keyword evidence="1" id="KW-0812">Transmembrane</keyword>
<accession>A0A346TPJ3</accession>
<name>A0A346TPJ3_9ABAC</name>
<dbReference type="KEGG" id="vg:80534010"/>
<proteinExistence type="predicted"/>
<dbReference type="Proteomes" id="UP000501969">
    <property type="component" value="Segment"/>
</dbReference>
<keyword evidence="1" id="KW-0472">Membrane</keyword>
<keyword evidence="3" id="KW-1185">Reference proteome</keyword>
<evidence type="ECO:0000313" key="2">
    <source>
        <dbReference type="EMBL" id="AXU41503.1"/>
    </source>
</evidence>
<dbReference type="RefSeq" id="YP_010796515.1">
    <property type="nucleotide sequence ID" value="NC_076031.1"/>
</dbReference>
<dbReference type="GO" id="GO:0008061">
    <property type="term" value="F:chitin binding"/>
    <property type="evidence" value="ECO:0007669"/>
    <property type="project" value="InterPro"/>
</dbReference>
<feature type="transmembrane region" description="Helical" evidence="1">
    <location>
        <begin position="6"/>
        <end position="26"/>
    </location>
</feature>
<reference evidence="2 3" key="1">
    <citation type="submission" date="2018-03" db="EMBL/GenBank/DDBJ databases">
        <title>Complete genome sequence of a second alphabaculovirus from the true armyworm, Mythimna unipuncta.</title>
        <authorList>
            <person name="Harrison R.L."/>
            <person name="Mowery J.D."/>
            <person name="Bauchan G.R."/>
            <person name="Theilmann D.A."/>
            <person name="Erlandson M.A."/>
        </authorList>
    </citation>
    <scope>NUCLEOTIDE SEQUENCE [LARGE SCALE GENOMIC DNA]</scope>
    <source>
        <strain evidence="2 3">KY310</strain>
    </source>
</reference>
<dbReference type="InterPro" id="IPR036508">
    <property type="entry name" value="Chitin-bd_dom_sf"/>
</dbReference>
<dbReference type="GeneID" id="80534010"/>
<protein>
    <submittedName>
        <fullName evidence="2">ORF56</fullName>
    </submittedName>
</protein>
<dbReference type="EMBL" id="MH124167">
    <property type="protein sequence ID" value="AXU41503.1"/>
    <property type="molecule type" value="Genomic_DNA"/>
</dbReference>
<evidence type="ECO:0000313" key="3">
    <source>
        <dbReference type="Proteomes" id="UP000501969"/>
    </source>
</evidence>
<keyword evidence="1" id="KW-1133">Transmembrane helix</keyword>
<evidence type="ECO:0000256" key="1">
    <source>
        <dbReference type="SAM" id="Phobius"/>
    </source>
</evidence>
<organism evidence="2 3">
    <name type="scientific">Mythimna unipuncta nucleopolyhedrovirus</name>
    <dbReference type="NCBI Taxonomy" id="447897"/>
    <lineage>
        <taxon>Viruses</taxon>
        <taxon>Viruses incertae sedis</taxon>
        <taxon>Naldaviricetes</taxon>
        <taxon>Lefavirales</taxon>
        <taxon>Baculoviridae</taxon>
        <taxon>Alphabaculovirus</taxon>
    </lineage>
</organism>
<sequence length="143" mass="16281">MHSCKSVVIWLLLILFFLTIFMIDFLSRRKNLECHPDTNLGPDHKSCTAYYNCYSGRRRLCPDHQCYDEALGMCTKECDECYSRLCAKAGFGNTAIENSCERFLLCAGSAVIPLSCASRFCYSDSLRTCVKNNKNLCRCLNRA</sequence>